<evidence type="ECO:0000313" key="3">
    <source>
        <dbReference type="Proteomes" id="UP000577891"/>
    </source>
</evidence>
<feature type="domain" description="Prolyl 4-hydroxylase alpha subunit Fe(2+) 2OG dioxygenase" evidence="1">
    <location>
        <begin position="126"/>
        <end position="222"/>
    </location>
</feature>
<protein>
    <submittedName>
        <fullName evidence="2">2OG-Fe(II) oxygenase</fullName>
    </submittedName>
</protein>
<proteinExistence type="predicted"/>
<comment type="caution">
    <text evidence="2">The sequence shown here is derived from an EMBL/GenBank/DDBJ whole genome shotgun (WGS) entry which is preliminary data.</text>
</comment>
<organism evidence="2 3">
    <name type="scientific">Gluconacetobacter asukensis</name>
    <dbReference type="NCBI Taxonomy" id="1017181"/>
    <lineage>
        <taxon>Bacteria</taxon>
        <taxon>Pseudomonadati</taxon>
        <taxon>Pseudomonadota</taxon>
        <taxon>Alphaproteobacteria</taxon>
        <taxon>Acetobacterales</taxon>
        <taxon>Acetobacteraceae</taxon>
        <taxon>Gluconacetobacter</taxon>
    </lineage>
</organism>
<dbReference type="EMBL" id="JABEQE010000007">
    <property type="protein sequence ID" value="MBB2172385.1"/>
    <property type="molecule type" value="Genomic_DNA"/>
</dbReference>
<reference evidence="2 3" key="1">
    <citation type="submission" date="2020-04" db="EMBL/GenBank/DDBJ databases">
        <title>Description of novel Gluconacetobacter.</title>
        <authorList>
            <person name="Sombolestani A."/>
        </authorList>
    </citation>
    <scope>NUCLEOTIDE SEQUENCE [LARGE SCALE GENOMIC DNA]</scope>
    <source>
        <strain evidence="2 3">LMG 27724</strain>
    </source>
</reference>
<dbReference type="AlphaFoldDB" id="A0A7W4J0C5"/>
<name>A0A7W4J0C5_9PROT</name>
<accession>A0A7W4J0C5</accession>
<dbReference type="Proteomes" id="UP000577891">
    <property type="component" value="Unassembled WGS sequence"/>
</dbReference>
<keyword evidence="3" id="KW-1185">Reference proteome</keyword>
<dbReference type="Gene3D" id="2.60.120.620">
    <property type="entry name" value="q2cbj1_9rhob like domain"/>
    <property type="match status" value="1"/>
</dbReference>
<evidence type="ECO:0000313" key="2">
    <source>
        <dbReference type="EMBL" id="MBB2172385.1"/>
    </source>
</evidence>
<dbReference type="Pfam" id="PF13640">
    <property type="entry name" value="2OG-FeII_Oxy_3"/>
    <property type="match status" value="1"/>
</dbReference>
<evidence type="ECO:0000259" key="1">
    <source>
        <dbReference type="Pfam" id="PF13640"/>
    </source>
</evidence>
<dbReference type="InterPro" id="IPR044862">
    <property type="entry name" value="Pro_4_hyd_alph_FE2OG_OXY"/>
</dbReference>
<sequence length="285" mass="32589">MAPGIETRSANLYSVQDLRFMDQPDRLRAQYLAAQPFPHLIVDDLFPASWIRNILNECREDRNLCWKSFDTALQKKRGTQPDSDFPPYLQKYFDFINSGPFLRLMTQLTGIEALLPDPTLYGGGLHVVSGQGFFDLHIDFQHHPTTLLTNRLVIITYLNDEWDQTCGGNLELWAMNPARRAVEIIPHFGRTVLMEQSAIAAHGHPTPILAGRERMAVIAYFYTSDAGTQRVRRRRTSTLYVPRFGRSANARLQAALHNVLPQPIIRGLRTVRRVLRALPRRSGER</sequence>
<gene>
    <name evidence="2" type="ORF">HLH35_09700</name>
</gene>